<gene>
    <name evidence="2" type="ORF">CAEBREN_18968</name>
</gene>
<feature type="region of interest" description="Disordered" evidence="1">
    <location>
        <begin position="45"/>
        <end position="90"/>
    </location>
</feature>
<keyword evidence="3" id="KW-1185">Reference proteome</keyword>
<proteinExistence type="predicted"/>
<reference evidence="3" key="1">
    <citation type="submission" date="2011-07" db="EMBL/GenBank/DDBJ databases">
        <authorList>
            <consortium name="Caenorhabditis brenneri Sequencing and Analysis Consortium"/>
            <person name="Wilson R.K."/>
        </authorList>
    </citation>
    <scope>NUCLEOTIDE SEQUENCE [LARGE SCALE GENOMIC DNA]</scope>
    <source>
        <strain evidence="3">PB2801</strain>
    </source>
</reference>
<protein>
    <submittedName>
        <fullName evidence="2">Uncharacterized protein</fullName>
    </submittedName>
</protein>
<dbReference type="EMBL" id="GL380048">
    <property type="protein sequence ID" value="EGT44288.1"/>
    <property type="molecule type" value="Genomic_DNA"/>
</dbReference>
<evidence type="ECO:0000313" key="3">
    <source>
        <dbReference type="Proteomes" id="UP000008068"/>
    </source>
</evidence>
<dbReference type="STRING" id="135651.G0P3N6"/>
<accession>G0P3N6</accession>
<name>G0P3N6_CAEBE</name>
<organism evidence="3">
    <name type="scientific">Caenorhabditis brenneri</name>
    <name type="common">Nematode worm</name>
    <dbReference type="NCBI Taxonomy" id="135651"/>
    <lineage>
        <taxon>Eukaryota</taxon>
        <taxon>Metazoa</taxon>
        <taxon>Ecdysozoa</taxon>
        <taxon>Nematoda</taxon>
        <taxon>Chromadorea</taxon>
        <taxon>Rhabditida</taxon>
        <taxon>Rhabditina</taxon>
        <taxon>Rhabditomorpha</taxon>
        <taxon>Rhabditoidea</taxon>
        <taxon>Rhabditidae</taxon>
        <taxon>Peloderinae</taxon>
        <taxon>Caenorhabditis</taxon>
    </lineage>
</organism>
<sequence>MKTLEKRQKQSLLEMRNLEELEDLQEKNRGKEGVDYLKLLEAAKSKEKELEEEEDARMARELLQGSSKAGNLDSTSPKPTKPVIKRKNEQKERFAGIKLVKKSSEAPKTGLGLIAGYESDSEAE</sequence>
<dbReference type="Proteomes" id="UP000008068">
    <property type="component" value="Unassembled WGS sequence"/>
</dbReference>
<dbReference type="HOGENOM" id="CLU_2005907_0_0_1"/>
<dbReference type="AlphaFoldDB" id="G0P3N6"/>
<evidence type="ECO:0000256" key="1">
    <source>
        <dbReference type="SAM" id="MobiDB-lite"/>
    </source>
</evidence>
<dbReference type="eggNOG" id="KOG2989">
    <property type="taxonomic scope" value="Eukaryota"/>
</dbReference>
<dbReference type="InParanoid" id="G0P3N6"/>
<evidence type="ECO:0000313" key="2">
    <source>
        <dbReference type="EMBL" id="EGT44288.1"/>
    </source>
</evidence>
<feature type="compositionally biased region" description="Polar residues" evidence="1">
    <location>
        <begin position="64"/>
        <end position="78"/>
    </location>
</feature>